<dbReference type="EMBL" id="KN881606">
    <property type="protein sequence ID" value="KIY53576.1"/>
    <property type="molecule type" value="Genomic_DNA"/>
</dbReference>
<dbReference type="Proteomes" id="UP000054144">
    <property type="component" value="Unassembled WGS sequence"/>
</dbReference>
<proteinExistence type="predicted"/>
<organism evidence="3 4">
    <name type="scientific">Fistulina hepatica ATCC 64428</name>
    <dbReference type="NCBI Taxonomy" id="1128425"/>
    <lineage>
        <taxon>Eukaryota</taxon>
        <taxon>Fungi</taxon>
        <taxon>Dikarya</taxon>
        <taxon>Basidiomycota</taxon>
        <taxon>Agaricomycotina</taxon>
        <taxon>Agaricomycetes</taxon>
        <taxon>Agaricomycetidae</taxon>
        <taxon>Agaricales</taxon>
        <taxon>Fistulinaceae</taxon>
        <taxon>Fistulina</taxon>
    </lineage>
</organism>
<reference evidence="3 4" key="1">
    <citation type="journal article" date="2015" name="Fungal Genet. Biol.">
        <title>Evolution of novel wood decay mechanisms in Agaricales revealed by the genome sequences of Fistulina hepatica and Cylindrobasidium torrendii.</title>
        <authorList>
            <person name="Floudas D."/>
            <person name="Held B.W."/>
            <person name="Riley R."/>
            <person name="Nagy L.G."/>
            <person name="Koehler G."/>
            <person name="Ransdell A.S."/>
            <person name="Younus H."/>
            <person name="Chow J."/>
            <person name="Chiniquy J."/>
            <person name="Lipzen A."/>
            <person name="Tritt A."/>
            <person name="Sun H."/>
            <person name="Haridas S."/>
            <person name="LaButti K."/>
            <person name="Ohm R.A."/>
            <person name="Kues U."/>
            <person name="Blanchette R.A."/>
            <person name="Grigoriev I.V."/>
            <person name="Minto R.E."/>
            <person name="Hibbett D.S."/>
        </authorList>
    </citation>
    <scope>NUCLEOTIDE SEQUENCE [LARGE SCALE GENOMIC DNA]</scope>
    <source>
        <strain evidence="3 4">ATCC 64428</strain>
    </source>
</reference>
<keyword evidence="4" id="KW-1185">Reference proteome</keyword>
<evidence type="ECO:0000313" key="3">
    <source>
        <dbReference type="EMBL" id="KIY53576.1"/>
    </source>
</evidence>
<dbReference type="OrthoDB" id="2961454at2759"/>
<evidence type="ECO:0000256" key="2">
    <source>
        <dbReference type="SAM" id="MobiDB-lite"/>
    </source>
</evidence>
<name>A0A0D7AQH1_9AGAR</name>
<feature type="region of interest" description="Disordered" evidence="2">
    <location>
        <begin position="394"/>
        <end position="456"/>
    </location>
</feature>
<dbReference type="AlphaFoldDB" id="A0A0D7AQH1"/>
<keyword evidence="1" id="KW-0175">Coiled coil</keyword>
<gene>
    <name evidence="3" type="ORF">FISHEDRAFT_55103</name>
</gene>
<feature type="compositionally biased region" description="Polar residues" evidence="2">
    <location>
        <begin position="404"/>
        <end position="416"/>
    </location>
</feature>
<evidence type="ECO:0000256" key="1">
    <source>
        <dbReference type="SAM" id="Coils"/>
    </source>
</evidence>
<feature type="coiled-coil region" evidence="1">
    <location>
        <begin position="111"/>
        <end position="201"/>
    </location>
</feature>
<feature type="coiled-coil region" evidence="1">
    <location>
        <begin position="23"/>
        <end position="64"/>
    </location>
</feature>
<protein>
    <submittedName>
        <fullName evidence="3">Uncharacterized protein</fullName>
    </submittedName>
</protein>
<accession>A0A0D7AQH1</accession>
<feature type="compositionally biased region" description="Polar residues" evidence="2">
    <location>
        <begin position="438"/>
        <end position="449"/>
    </location>
</feature>
<evidence type="ECO:0000313" key="4">
    <source>
        <dbReference type="Proteomes" id="UP000054144"/>
    </source>
</evidence>
<sequence length="456" mass="51530">MASAPPEDGVLANKMVNFLGKQLFDAQAEVQTLKTENESLEAQIVLHVQDKERLSRSLRELEQKHFVVIKEEVSCEALSDDAVRLYFHLSEPSDSAITSLKQELSTRDQPLEEQTERINNMELFCARLEQSLRDEEQKRVDVETALTVKNEQLAKKKRKIREVKAMLAETRLNFEVSESKSQQLAKDVAALIQEKEKIKAAPECFSITTFLKNCPEDCGQPSYEDIRATKIPDDNFKLSPEALALCEKPVYVISSCDKCIWAESGAQCAVIVRPSIMLTVTGEWLRQDPPLCANTVREFFWWDHDGWRYLGTFKCTTVAECKKSDVRSSVSSTRMKKILANAVCDSDAVAPILVKAVEDLYRNDIFSFVCCGLQCVGFNRPLYDLLCHQERPPEKSWSSSSGSNKRISAQDNQTQPVEKYFKGRYHPPPPSKKRKSNESGCNGQSSSAPKNKKKNA</sequence>